<dbReference type="Gene3D" id="3.30.70.920">
    <property type="match status" value="2"/>
</dbReference>
<dbReference type="PANTHER" id="PTHR30154">
    <property type="entry name" value="LEUCINE-RESPONSIVE REGULATORY PROTEIN"/>
    <property type="match status" value="1"/>
</dbReference>
<dbReference type="PROSITE" id="PS50956">
    <property type="entry name" value="HTH_ASNC_2"/>
    <property type="match status" value="1"/>
</dbReference>
<dbReference type="GO" id="GO:0043565">
    <property type="term" value="F:sequence-specific DNA binding"/>
    <property type="evidence" value="ECO:0007669"/>
    <property type="project" value="InterPro"/>
</dbReference>
<dbReference type="Pfam" id="PF13404">
    <property type="entry name" value="HTH_AsnC-type"/>
    <property type="match status" value="2"/>
</dbReference>
<dbReference type="InterPro" id="IPR000485">
    <property type="entry name" value="AsnC-type_HTH_dom"/>
</dbReference>
<sequence>MEGRLLQMTERRFSLDQRIVAALQVDGRCSWSRIAQALGEPERNVTRHGIALLESGRVAVTAVANSGGTAIVRLQCSPGTVRVAASALAQRSDCIFVYILTGTADCVAEIHVSRDRLPKLVMDELPATMGVVRSWTDPVLRYFRTVREWEAGVLTPAEKESIGGVAPPASFLTDLDRGTRDPVDRTIIRELMQNGRVGTTALARTAGVSEATARRRVQSLLTEGAISLRVVVDPAMFGLRAEAMLFIKTQRNRIEPLVRGMLEMPYVRYAAGTAGEYQVVANIAAPDESVLYDYITTAPWVADALALETNMVVQAVKRSGRVM</sequence>
<keyword evidence="2" id="KW-0238">DNA-binding</keyword>
<dbReference type="PRINTS" id="PR00033">
    <property type="entry name" value="HTHASNC"/>
</dbReference>
<dbReference type="InterPro" id="IPR036390">
    <property type="entry name" value="WH_DNA-bd_sf"/>
</dbReference>
<name>C1AT75_RHOOB</name>
<accession>C1AT75</accession>
<dbReference type="SUPFAM" id="SSF46785">
    <property type="entry name" value="Winged helix' DNA-binding domain"/>
    <property type="match status" value="1"/>
</dbReference>
<evidence type="ECO:0000256" key="3">
    <source>
        <dbReference type="ARBA" id="ARBA00023163"/>
    </source>
</evidence>
<keyword evidence="3" id="KW-0804">Transcription</keyword>
<dbReference type="InterPro" id="IPR019888">
    <property type="entry name" value="Tscrpt_reg_AsnC-like"/>
</dbReference>
<dbReference type="Proteomes" id="UP000002212">
    <property type="component" value="Chromosome"/>
</dbReference>
<evidence type="ECO:0000259" key="4">
    <source>
        <dbReference type="PROSITE" id="PS50956"/>
    </source>
</evidence>
<evidence type="ECO:0000256" key="2">
    <source>
        <dbReference type="ARBA" id="ARBA00023125"/>
    </source>
</evidence>
<dbReference type="GO" id="GO:0043200">
    <property type="term" value="P:response to amino acid"/>
    <property type="evidence" value="ECO:0007669"/>
    <property type="project" value="TreeGrafter"/>
</dbReference>
<dbReference type="InterPro" id="IPR036388">
    <property type="entry name" value="WH-like_DNA-bd_sf"/>
</dbReference>
<evidence type="ECO:0000313" key="5">
    <source>
        <dbReference type="EMBL" id="BAH53139.1"/>
    </source>
</evidence>
<reference evidence="5 6" key="1">
    <citation type="submission" date="2009-03" db="EMBL/GenBank/DDBJ databases">
        <title>Comparison of the complete genome sequences of Rhodococcus erythropolis PR4 and Rhodococcus opacus B4.</title>
        <authorList>
            <person name="Takarada H."/>
            <person name="Sekine M."/>
            <person name="Hosoyama A."/>
            <person name="Yamada R."/>
            <person name="Fujisawa T."/>
            <person name="Omata S."/>
            <person name="Shimizu A."/>
            <person name="Tsukatani N."/>
            <person name="Tanikawa S."/>
            <person name="Fujita N."/>
            <person name="Harayama S."/>
        </authorList>
    </citation>
    <scope>NUCLEOTIDE SEQUENCE [LARGE SCALE GENOMIC DNA]</scope>
    <source>
        <strain evidence="5 6">B4</strain>
    </source>
</reference>
<protein>
    <submittedName>
        <fullName evidence="5">Putative AsnC family transcriptional regulator</fullName>
    </submittedName>
</protein>
<evidence type="ECO:0000313" key="6">
    <source>
        <dbReference type="Proteomes" id="UP000002212"/>
    </source>
</evidence>
<proteinExistence type="predicted"/>
<dbReference type="Gene3D" id="1.10.10.10">
    <property type="entry name" value="Winged helix-like DNA-binding domain superfamily/Winged helix DNA-binding domain"/>
    <property type="match status" value="2"/>
</dbReference>
<evidence type="ECO:0000256" key="1">
    <source>
        <dbReference type="ARBA" id="ARBA00023015"/>
    </source>
</evidence>
<dbReference type="STRING" id="632772.ROP_48920"/>
<dbReference type="SMART" id="SM00344">
    <property type="entry name" value="HTH_ASNC"/>
    <property type="match status" value="2"/>
</dbReference>
<dbReference type="AlphaFoldDB" id="C1AT75"/>
<feature type="domain" description="HTH asnC-type" evidence="4">
    <location>
        <begin position="181"/>
        <end position="240"/>
    </location>
</feature>
<dbReference type="KEGG" id="rop:ROP_48920"/>
<dbReference type="InterPro" id="IPR011008">
    <property type="entry name" value="Dimeric_a/b-barrel"/>
</dbReference>
<dbReference type="PATRIC" id="fig|632772.20.peg.5112"/>
<dbReference type="PANTHER" id="PTHR30154:SF34">
    <property type="entry name" value="TRANSCRIPTIONAL REGULATOR AZLB"/>
    <property type="match status" value="1"/>
</dbReference>
<organism evidence="5 6">
    <name type="scientific">Rhodococcus opacus (strain B4)</name>
    <dbReference type="NCBI Taxonomy" id="632772"/>
    <lineage>
        <taxon>Bacteria</taxon>
        <taxon>Bacillati</taxon>
        <taxon>Actinomycetota</taxon>
        <taxon>Actinomycetes</taxon>
        <taxon>Mycobacteriales</taxon>
        <taxon>Nocardiaceae</taxon>
        <taxon>Rhodococcus</taxon>
    </lineage>
</organism>
<dbReference type="EMBL" id="AP011115">
    <property type="protein sequence ID" value="BAH53139.1"/>
    <property type="molecule type" value="Genomic_DNA"/>
</dbReference>
<gene>
    <name evidence="5" type="ordered locus">ROP_48920</name>
</gene>
<keyword evidence="1" id="KW-0805">Transcription regulation</keyword>
<dbReference type="HOGENOM" id="CLU_044190_1_1_11"/>
<dbReference type="GO" id="GO:0005829">
    <property type="term" value="C:cytosol"/>
    <property type="evidence" value="ECO:0007669"/>
    <property type="project" value="TreeGrafter"/>
</dbReference>
<dbReference type="SUPFAM" id="SSF54909">
    <property type="entry name" value="Dimeric alpha+beta barrel"/>
    <property type="match status" value="2"/>
</dbReference>